<dbReference type="AlphaFoldDB" id="A0A256GA47"/>
<dbReference type="Proteomes" id="UP000216188">
    <property type="component" value="Unassembled WGS sequence"/>
</dbReference>
<dbReference type="EMBL" id="NNRM01000037">
    <property type="protein sequence ID" value="OYR23953.1"/>
    <property type="molecule type" value="Genomic_DNA"/>
</dbReference>
<evidence type="ECO:0000313" key="2">
    <source>
        <dbReference type="Proteomes" id="UP000216188"/>
    </source>
</evidence>
<evidence type="ECO:0000313" key="1">
    <source>
        <dbReference type="EMBL" id="OYR23953.1"/>
    </source>
</evidence>
<proteinExistence type="predicted"/>
<name>A0A256GA47_9HYPH</name>
<accession>A0A256GA47</accession>
<keyword evidence="2" id="KW-1185">Reference proteome</keyword>
<comment type="caution">
    <text evidence="1">The sequence shown here is derived from an EMBL/GenBank/DDBJ whole genome shotgun (WGS) entry which is preliminary data.</text>
</comment>
<organism evidence="1 2">
    <name type="scientific">Brucella pseudogrignonensis</name>
    <dbReference type="NCBI Taxonomy" id="419475"/>
    <lineage>
        <taxon>Bacteria</taxon>
        <taxon>Pseudomonadati</taxon>
        <taxon>Pseudomonadota</taxon>
        <taxon>Alphaproteobacteria</taxon>
        <taxon>Hyphomicrobiales</taxon>
        <taxon>Brucellaceae</taxon>
        <taxon>Brucella/Ochrobactrum group</taxon>
        <taxon>Brucella</taxon>
    </lineage>
</organism>
<dbReference type="RefSeq" id="WP_094543948.1">
    <property type="nucleotide sequence ID" value="NZ_JBHEEM010000018.1"/>
</dbReference>
<protein>
    <submittedName>
        <fullName evidence="1">Uncharacterized protein</fullName>
    </submittedName>
</protein>
<reference evidence="1 2" key="1">
    <citation type="submission" date="2017-07" db="EMBL/GenBank/DDBJ databases">
        <title>Phylogenetic study on the rhizospheric bacterium Ochrobactrum sp. A44.</title>
        <authorList>
            <person name="Krzyzanowska D.M."/>
            <person name="Ossowicki A."/>
            <person name="Rajewska M."/>
            <person name="Maciag T."/>
            <person name="Kaczynski Z."/>
            <person name="Czerwicka M."/>
            <person name="Jafra S."/>
        </authorList>
    </citation>
    <scope>NUCLEOTIDE SEQUENCE [LARGE SCALE GENOMIC DNA]</scope>
    <source>
        <strain evidence="1 2">CCUG 30717</strain>
    </source>
</reference>
<gene>
    <name evidence="1" type="ORF">CEV34_3286</name>
</gene>
<sequence length="99" mass="11016">MPEQNAVKAYLANEDEMLAVTARSIVLEFPNGDMVEICWEPPHASDRRPLAIEIWGGRRCGHENPAALADRFTTLSVQPSAANLVMVRPQSYPRRQAEG</sequence>